<protein>
    <submittedName>
        <fullName evidence="2">p43</fullName>
    </submittedName>
</protein>
<dbReference type="EMBL" id="KM523134">
    <property type="protein sequence ID" value="AIY22518.1"/>
    <property type="molecule type" value="Genomic_RNA"/>
</dbReference>
<proteinExistence type="predicted"/>
<feature type="compositionally biased region" description="Polar residues" evidence="1">
    <location>
        <begin position="137"/>
        <end position="174"/>
    </location>
</feature>
<feature type="region of interest" description="Disordered" evidence="1">
    <location>
        <begin position="396"/>
        <end position="420"/>
    </location>
</feature>
<feature type="region of interest" description="Disordered" evidence="1">
    <location>
        <begin position="358"/>
        <end position="382"/>
    </location>
</feature>
<feature type="compositionally biased region" description="Low complexity" evidence="1">
    <location>
        <begin position="31"/>
        <end position="57"/>
    </location>
</feature>
<feature type="compositionally biased region" description="Polar residues" evidence="1">
    <location>
        <begin position="1"/>
        <end position="21"/>
    </location>
</feature>
<name>A0A0A1DYG1_9VIRU</name>
<feature type="compositionally biased region" description="Low complexity" evidence="1">
    <location>
        <begin position="175"/>
        <end position="219"/>
    </location>
</feature>
<feature type="compositionally biased region" description="Low complexity" evidence="1">
    <location>
        <begin position="91"/>
        <end position="117"/>
    </location>
</feature>
<evidence type="ECO:0000256" key="1">
    <source>
        <dbReference type="SAM" id="MobiDB-lite"/>
    </source>
</evidence>
<feature type="region of interest" description="Disordered" evidence="1">
    <location>
        <begin position="137"/>
        <end position="281"/>
    </location>
</feature>
<accession>A0A0A1DYG1</accession>
<sequence>MPLIPTLSTRPSRPTSFSMSGPITPGACLMSCSSSPRSSPSSSPDSPISPTSSTTGSCLKTPPGTLPLPRISRTARPSSCMMRSCTTPQGRSLTSSSFAPSSRRSTPRWSSLQSRVSRISRSIRNFTASVSRVLTLSTSRRATLPPTTRSRVRPSTGSRPPASPSVTNSSPSHFSTLSARSIPSSSSVAAPLSFRPKTSLPSASRTPSPSLLLPPSTRTCVTDWSPARCTTHSSTTSEPSAPFGSQTPLVSSGPRSVSLSTVGSPLPPGTISSTSRSRLPPFVPTPRIPSFSRPSPVCPIGSAPTLGRSGAWLPPRPLSPLGPLPALLAGSSRFTPTVSGCSASTSLGGDSGLVSHSMAPSQGSFGRPIQPAARQCSSPTRPLSAKSLLVWQTGVLPPPSGRACSPRPLRRTGSPIQPWP</sequence>
<feature type="compositionally biased region" description="Polar residues" evidence="1">
    <location>
        <begin position="228"/>
        <end position="263"/>
    </location>
</feature>
<organism evidence="2">
    <name type="scientific">Maize rayado fino virus</name>
    <dbReference type="NCBI Taxonomy" id="59749"/>
    <lineage>
        <taxon>Viruses</taxon>
        <taxon>Riboviria</taxon>
        <taxon>Orthornavirae</taxon>
        <taxon>Kitrinoviricota</taxon>
        <taxon>Alsuviricetes</taxon>
        <taxon>Tymovirales</taxon>
        <taxon>Tymoviridae</taxon>
        <taxon>Marafivirus</taxon>
        <taxon>Marafivirus maydis</taxon>
    </lineage>
</organism>
<reference evidence="2" key="1">
    <citation type="journal article" date="2015" name="Phytopathology">
        <title>Infectious Maize rayado fino virus from Cloned cDNA.</title>
        <authorList>
            <person name="Edwards M.C."/>
            <person name="Weiland J.J."/>
            <person name="Todd J."/>
            <person name="Stewart L.R."/>
        </authorList>
    </citation>
    <scope>NUCLEOTIDE SEQUENCE</scope>
    <source>
        <strain evidence="2">US</strain>
    </source>
</reference>
<feature type="region of interest" description="Disordered" evidence="1">
    <location>
        <begin position="1"/>
        <end position="117"/>
    </location>
</feature>
<evidence type="ECO:0000313" key="2">
    <source>
        <dbReference type="EMBL" id="AIY22518.1"/>
    </source>
</evidence>